<keyword evidence="3" id="KW-1185">Reference proteome</keyword>
<sequence length="61" mass="6086">MGRVAWGGGMAPRRRAAWAQAAAGRDRGGRGAVAQRALCGSMEEAGGVAPGRSRSGAPVAH</sequence>
<protein>
    <submittedName>
        <fullName evidence="2">Uncharacterized protein</fullName>
    </submittedName>
</protein>
<dbReference type="Proteomes" id="UP000026960">
    <property type="component" value="Chromosome 9"/>
</dbReference>
<dbReference type="EnsemblPlants" id="OBART09G09080.1">
    <property type="protein sequence ID" value="OBART09G09080.1"/>
    <property type="gene ID" value="OBART09G09080"/>
</dbReference>
<reference evidence="2" key="2">
    <citation type="submission" date="2015-03" db="UniProtKB">
        <authorList>
            <consortium name="EnsemblPlants"/>
        </authorList>
    </citation>
    <scope>IDENTIFICATION</scope>
</reference>
<evidence type="ECO:0000256" key="1">
    <source>
        <dbReference type="SAM" id="MobiDB-lite"/>
    </source>
</evidence>
<dbReference type="PaxDb" id="65489-OBART09G09080.1"/>
<feature type="region of interest" description="Disordered" evidence="1">
    <location>
        <begin position="42"/>
        <end position="61"/>
    </location>
</feature>
<evidence type="ECO:0000313" key="2">
    <source>
        <dbReference type="EnsemblPlants" id="OBART09G09080.1"/>
    </source>
</evidence>
<accession>A0A0D3H6G9</accession>
<evidence type="ECO:0000313" key="3">
    <source>
        <dbReference type="Proteomes" id="UP000026960"/>
    </source>
</evidence>
<dbReference type="HOGENOM" id="CLU_2926300_0_0_1"/>
<organism evidence="2">
    <name type="scientific">Oryza barthii</name>
    <dbReference type="NCBI Taxonomy" id="65489"/>
    <lineage>
        <taxon>Eukaryota</taxon>
        <taxon>Viridiplantae</taxon>
        <taxon>Streptophyta</taxon>
        <taxon>Embryophyta</taxon>
        <taxon>Tracheophyta</taxon>
        <taxon>Spermatophyta</taxon>
        <taxon>Magnoliopsida</taxon>
        <taxon>Liliopsida</taxon>
        <taxon>Poales</taxon>
        <taxon>Poaceae</taxon>
        <taxon>BOP clade</taxon>
        <taxon>Oryzoideae</taxon>
        <taxon>Oryzeae</taxon>
        <taxon>Oryzinae</taxon>
        <taxon>Oryza</taxon>
    </lineage>
</organism>
<dbReference type="AlphaFoldDB" id="A0A0D3H6G9"/>
<proteinExistence type="predicted"/>
<name>A0A0D3H6G9_9ORYZ</name>
<dbReference type="Gramene" id="OBART09G09080.1">
    <property type="protein sequence ID" value="OBART09G09080.1"/>
    <property type="gene ID" value="OBART09G09080"/>
</dbReference>
<reference evidence="2" key="1">
    <citation type="journal article" date="2009" name="Rice">
        <title>De Novo Next Generation Sequencing of Plant Genomes.</title>
        <authorList>
            <person name="Rounsley S."/>
            <person name="Marri P.R."/>
            <person name="Yu Y."/>
            <person name="He R."/>
            <person name="Sisneros N."/>
            <person name="Goicoechea J.L."/>
            <person name="Lee S.J."/>
            <person name="Angelova A."/>
            <person name="Kudrna D."/>
            <person name="Luo M."/>
            <person name="Affourtit J."/>
            <person name="Desany B."/>
            <person name="Knight J."/>
            <person name="Niazi F."/>
            <person name="Egholm M."/>
            <person name="Wing R.A."/>
        </authorList>
    </citation>
    <scope>NUCLEOTIDE SEQUENCE [LARGE SCALE GENOMIC DNA]</scope>
    <source>
        <strain evidence="2">cv. IRGC 105608</strain>
    </source>
</reference>